<comment type="caution">
    <text evidence="1">The sequence shown here is derived from an EMBL/GenBank/DDBJ whole genome shotgun (WGS) entry which is preliminary data.</text>
</comment>
<dbReference type="EMBL" id="JASBWV010000026">
    <property type="protein sequence ID" value="KAJ9118963.1"/>
    <property type="molecule type" value="Genomic_DNA"/>
</dbReference>
<evidence type="ECO:0000313" key="2">
    <source>
        <dbReference type="Proteomes" id="UP001234202"/>
    </source>
</evidence>
<sequence>MFRTALRRYPAPTRALYAARPASGKPGAPSPAERPSDVPDSISFEHKPPPPDVVAQFEPIVNDMSKIDIGGVEEPVAAETKKEAAPPVTPVASSNTPLQPPSPESEIPDKPDLSSLPSLDIDPSLPPAPAALADPSSSDNTSDDGPKRTGARAKHSMSSIDRRWQTIRRLALAGTVVGGGVGAWYLANKDEQPGAPQDAMGAWERFKANFSDLTDYFNKPAFDKLLPDPLPAPHQRPYTLLVDLDGMLVASSWDRTHGWRTAKRPGVDYFLAYLSQFYEIVLFTSQPLYTAMPVAEKLDPFQAYLPYKLYRESTRYIKGKIVKDLSYLNRDLSKVILLDTDPDHAALQPENCIIMPKWEGQPGDKGLVDYIPFLESIGIFQPPDVRPIIKAYEGKNIPVEYAKREAERKQAAIEEWEREHGGVVLGSDGSSGGTSWLGKIFGGLGVGGLTPARDCEQAASQKPNQPMTYLEQKRAQAQKLYQEEQEYWAKNADEIRRLMEEDRQKQMAEMKGSLMGMMPFSSGGTPGQAQGQAAAGGK</sequence>
<gene>
    <name evidence="1" type="ORF">QFC24_005929</name>
</gene>
<protein>
    <submittedName>
        <fullName evidence="1">Uncharacterized protein</fullName>
    </submittedName>
</protein>
<organism evidence="1 2">
    <name type="scientific">Naganishia onofrii</name>
    <dbReference type="NCBI Taxonomy" id="1851511"/>
    <lineage>
        <taxon>Eukaryota</taxon>
        <taxon>Fungi</taxon>
        <taxon>Dikarya</taxon>
        <taxon>Basidiomycota</taxon>
        <taxon>Agaricomycotina</taxon>
        <taxon>Tremellomycetes</taxon>
        <taxon>Filobasidiales</taxon>
        <taxon>Filobasidiaceae</taxon>
        <taxon>Naganishia</taxon>
    </lineage>
</organism>
<accession>A0ACC2X5B5</accession>
<reference evidence="1" key="1">
    <citation type="submission" date="2023-04" db="EMBL/GenBank/DDBJ databases">
        <title>Draft Genome sequencing of Naganishia species isolated from polar environments using Oxford Nanopore Technology.</title>
        <authorList>
            <person name="Leo P."/>
            <person name="Venkateswaran K."/>
        </authorList>
    </citation>
    <scope>NUCLEOTIDE SEQUENCE</scope>
    <source>
        <strain evidence="1">DBVPG 5303</strain>
    </source>
</reference>
<evidence type="ECO:0000313" key="1">
    <source>
        <dbReference type="EMBL" id="KAJ9118963.1"/>
    </source>
</evidence>
<dbReference type="Proteomes" id="UP001234202">
    <property type="component" value="Unassembled WGS sequence"/>
</dbReference>
<name>A0ACC2X5B5_9TREE</name>
<proteinExistence type="predicted"/>
<keyword evidence="2" id="KW-1185">Reference proteome</keyword>